<dbReference type="AlphaFoldDB" id="A0A915DWP1"/>
<keyword evidence="8" id="KW-1185">Reference proteome</keyword>
<evidence type="ECO:0000256" key="3">
    <source>
        <dbReference type="ARBA" id="ARBA00022692"/>
    </source>
</evidence>
<proteinExistence type="predicted"/>
<feature type="transmembrane region" description="Helical" evidence="6">
    <location>
        <begin position="95"/>
        <end position="113"/>
    </location>
</feature>
<feature type="transmembrane region" description="Helical" evidence="6">
    <location>
        <begin position="158"/>
        <end position="180"/>
    </location>
</feature>
<evidence type="ECO:0000313" key="9">
    <source>
        <dbReference type="WBParaSite" id="jg2447"/>
    </source>
</evidence>
<feature type="transmembrane region" description="Helical" evidence="6">
    <location>
        <begin position="119"/>
        <end position="146"/>
    </location>
</feature>
<dbReference type="GO" id="GO:0005886">
    <property type="term" value="C:plasma membrane"/>
    <property type="evidence" value="ECO:0007669"/>
    <property type="project" value="TreeGrafter"/>
</dbReference>
<evidence type="ECO:0000256" key="5">
    <source>
        <dbReference type="ARBA" id="ARBA00023136"/>
    </source>
</evidence>
<reference evidence="9" key="1">
    <citation type="submission" date="2022-11" db="UniProtKB">
        <authorList>
            <consortium name="WormBaseParasite"/>
        </authorList>
    </citation>
    <scope>IDENTIFICATION</scope>
</reference>
<keyword evidence="2" id="KW-0813">Transport</keyword>
<organism evidence="8 9">
    <name type="scientific">Ditylenchus dipsaci</name>
    <dbReference type="NCBI Taxonomy" id="166011"/>
    <lineage>
        <taxon>Eukaryota</taxon>
        <taxon>Metazoa</taxon>
        <taxon>Ecdysozoa</taxon>
        <taxon>Nematoda</taxon>
        <taxon>Chromadorea</taxon>
        <taxon>Rhabditida</taxon>
        <taxon>Tylenchina</taxon>
        <taxon>Tylenchomorpha</taxon>
        <taxon>Sphaerularioidea</taxon>
        <taxon>Anguinidae</taxon>
        <taxon>Anguininae</taxon>
        <taxon>Ditylenchus</taxon>
    </lineage>
</organism>
<dbReference type="PANTHER" id="PTHR48041">
    <property type="entry name" value="ABC TRANSPORTER G FAMILY MEMBER 28"/>
    <property type="match status" value="1"/>
</dbReference>
<keyword evidence="5 6" id="KW-0472">Membrane</keyword>
<evidence type="ECO:0000313" key="8">
    <source>
        <dbReference type="Proteomes" id="UP000887574"/>
    </source>
</evidence>
<dbReference type="PANTHER" id="PTHR48041:SF93">
    <property type="entry name" value="ABC TRANSPORTER ATP-BINDING PROTEIN_PERMEASE WHT-1"/>
    <property type="match status" value="1"/>
</dbReference>
<feature type="transmembrane region" description="Helical" evidence="6">
    <location>
        <begin position="240"/>
        <end position="263"/>
    </location>
</feature>
<evidence type="ECO:0000256" key="2">
    <source>
        <dbReference type="ARBA" id="ARBA00022448"/>
    </source>
</evidence>
<dbReference type="Proteomes" id="UP000887574">
    <property type="component" value="Unplaced"/>
</dbReference>
<evidence type="ECO:0000259" key="7">
    <source>
        <dbReference type="Pfam" id="PF01061"/>
    </source>
</evidence>
<dbReference type="InterPro" id="IPR050352">
    <property type="entry name" value="ABCG_transporters"/>
</dbReference>
<sequence length="270" mass="30855">MIRDPLLMRVRLSHIVITSGIIGIVYFNTKLRAATILTHRGILFNAARDMNFMFMMPSVAVFTDELPLLVRENHANIYRVDAYFLAKNIAELPQYVVLPVLYSTIVFFATQVMQENWLVQFPVFTLICIVMANMALSIGYAAACIFGSTSLAIQTLPLFAIPMMVYGGFFINLDYIPVYLKPFSYLSWYKYTMEAHMINMWTNVGHIQDCGGPGQLPTCAENGKLILKMNGFQTEYMYCFINIGILIIMSLIYRLLAMLGLFVRTRIRRV</sequence>
<dbReference type="InterPro" id="IPR013525">
    <property type="entry name" value="ABC2_TM"/>
</dbReference>
<comment type="subcellular location">
    <subcellularLocation>
        <location evidence="1">Membrane</location>
        <topology evidence="1">Multi-pass membrane protein</topology>
    </subcellularLocation>
</comment>
<dbReference type="WBParaSite" id="jg2447">
    <property type="protein sequence ID" value="jg2447"/>
    <property type="gene ID" value="jg2447"/>
</dbReference>
<keyword evidence="3 6" id="KW-0812">Transmembrane</keyword>
<keyword evidence="4 6" id="KW-1133">Transmembrane helix</keyword>
<feature type="domain" description="ABC-2 type transporter transmembrane" evidence="7">
    <location>
        <begin position="1"/>
        <end position="201"/>
    </location>
</feature>
<evidence type="ECO:0000256" key="6">
    <source>
        <dbReference type="SAM" id="Phobius"/>
    </source>
</evidence>
<evidence type="ECO:0000256" key="4">
    <source>
        <dbReference type="ARBA" id="ARBA00022989"/>
    </source>
</evidence>
<feature type="transmembrane region" description="Helical" evidence="6">
    <location>
        <begin position="6"/>
        <end position="27"/>
    </location>
</feature>
<name>A0A915DWP1_9BILA</name>
<evidence type="ECO:0000256" key="1">
    <source>
        <dbReference type="ARBA" id="ARBA00004141"/>
    </source>
</evidence>
<dbReference type="GO" id="GO:0140359">
    <property type="term" value="F:ABC-type transporter activity"/>
    <property type="evidence" value="ECO:0007669"/>
    <property type="project" value="InterPro"/>
</dbReference>
<protein>
    <submittedName>
        <fullName evidence="9">ABC-2 type transporter transmembrane domain-containing protein</fullName>
    </submittedName>
</protein>
<dbReference type="Pfam" id="PF01061">
    <property type="entry name" value="ABC2_membrane"/>
    <property type="match status" value="1"/>
</dbReference>
<accession>A0A915DWP1</accession>